<name>A0ABW3GR48_9FLAO</name>
<feature type="transmembrane region" description="Helical" evidence="1">
    <location>
        <begin position="278"/>
        <end position="296"/>
    </location>
</feature>
<accession>A0ABW3GR48</accession>
<evidence type="ECO:0008006" key="4">
    <source>
        <dbReference type="Google" id="ProtNLM"/>
    </source>
</evidence>
<dbReference type="EMBL" id="JBHTIV010000003">
    <property type="protein sequence ID" value="MFD0931256.1"/>
    <property type="molecule type" value="Genomic_DNA"/>
</dbReference>
<keyword evidence="1" id="KW-1133">Transmembrane helix</keyword>
<dbReference type="RefSeq" id="WP_379656595.1">
    <property type="nucleotide sequence ID" value="NZ_JBHTIV010000003.1"/>
</dbReference>
<evidence type="ECO:0000313" key="2">
    <source>
        <dbReference type="EMBL" id="MFD0931256.1"/>
    </source>
</evidence>
<sequence length="414" mass="47822">MMTLKQHFTSSFLYLLVAAVFGFFLRLAATPFSWDIIGNYKYVVHAHSHVALLGWVYLGLSSFIVYFFIPKFKNRNHYTKIFWATQACLVGMLIAFPVQGYAFVSILFSTLFLIVSYVFSGFILRHTSPELKPKKSFSLIRHALFYMVLSSIGPWALGAIMATLGKASVWYKLAIYFYLHFQYNAWFVLAIIGLLVFILEKSKLKIETTSFTKFLFFFHTGIIGTFFLSTLWTTSHWTIYLLSNFGSLSLWLGLFYLWKSIKKPLHPLYIALTPQSKFILKIIVFVFVLKLIMQTLSGIPYFAEIATANLDVVIGYLHWFFLGVISLFLLFFASHLEWIKLSKFSISLYLIAFVSTEFLIFYRAGIVSFNWNYLPNLNTYLALASLIFSLAIISILLQTLLERNNRHKCISKTD</sequence>
<feature type="transmembrane region" description="Helical" evidence="1">
    <location>
        <begin position="211"/>
        <end position="231"/>
    </location>
</feature>
<feature type="transmembrane region" description="Helical" evidence="1">
    <location>
        <begin position="49"/>
        <end position="69"/>
    </location>
</feature>
<feature type="transmembrane region" description="Helical" evidence="1">
    <location>
        <begin position="12"/>
        <end position="29"/>
    </location>
</feature>
<feature type="transmembrane region" description="Helical" evidence="1">
    <location>
        <begin position="316"/>
        <end position="336"/>
    </location>
</feature>
<evidence type="ECO:0000313" key="3">
    <source>
        <dbReference type="Proteomes" id="UP001597049"/>
    </source>
</evidence>
<feature type="transmembrane region" description="Helical" evidence="1">
    <location>
        <begin position="144"/>
        <end position="164"/>
    </location>
</feature>
<keyword evidence="1" id="KW-0472">Membrane</keyword>
<keyword evidence="1" id="KW-0812">Transmembrane</keyword>
<feature type="transmembrane region" description="Helical" evidence="1">
    <location>
        <begin position="81"/>
        <end position="98"/>
    </location>
</feature>
<feature type="transmembrane region" description="Helical" evidence="1">
    <location>
        <begin position="348"/>
        <end position="371"/>
    </location>
</feature>
<organism evidence="2 3">
    <name type="scientific">Psychroflexus salinarum</name>
    <dbReference type="NCBI Taxonomy" id="546024"/>
    <lineage>
        <taxon>Bacteria</taxon>
        <taxon>Pseudomonadati</taxon>
        <taxon>Bacteroidota</taxon>
        <taxon>Flavobacteriia</taxon>
        <taxon>Flavobacteriales</taxon>
        <taxon>Flavobacteriaceae</taxon>
        <taxon>Psychroflexus</taxon>
    </lineage>
</organism>
<feature type="transmembrane region" description="Helical" evidence="1">
    <location>
        <begin position="104"/>
        <end position="124"/>
    </location>
</feature>
<protein>
    <recommendedName>
        <fullName evidence="4">Cytochrome C and Quinol oxidase polypeptide I</fullName>
    </recommendedName>
</protein>
<comment type="caution">
    <text evidence="2">The sequence shown here is derived from an EMBL/GenBank/DDBJ whole genome shotgun (WGS) entry which is preliminary data.</text>
</comment>
<reference evidence="3" key="1">
    <citation type="journal article" date="2019" name="Int. J. Syst. Evol. Microbiol.">
        <title>The Global Catalogue of Microorganisms (GCM) 10K type strain sequencing project: providing services to taxonomists for standard genome sequencing and annotation.</title>
        <authorList>
            <consortium name="The Broad Institute Genomics Platform"/>
            <consortium name="The Broad Institute Genome Sequencing Center for Infectious Disease"/>
            <person name="Wu L."/>
            <person name="Ma J."/>
        </authorList>
    </citation>
    <scope>NUCLEOTIDE SEQUENCE [LARGE SCALE GENOMIC DNA]</scope>
    <source>
        <strain evidence="3">CCUG 56752</strain>
    </source>
</reference>
<feature type="transmembrane region" description="Helical" evidence="1">
    <location>
        <begin position="176"/>
        <end position="199"/>
    </location>
</feature>
<feature type="transmembrane region" description="Helical" evidence="1">
    <location>
        <begin position="377"/>
        <end position="397"/>
    </location>
</feature>
<evidence type="ECO:0000256" key="1">
    <source>
        <dbReference type="SAM" id="Phobius"/>
    </source>
</evidence>
<feature type="transmembrane region" description="Helical" evidence="1">
    <location>
        <begin position="237"/>
        <end position="258"/>
    </location>
</feature>
<dbReference type="Proteomes" id="UP001597049">
    <property type="component" value="Unassembled WGS sequence"/>
</dbReference>
<proteinExistence type="predicted"/>
<keyword evidence="3" id="KW-1185">Reference proteome</keyword>
<gene>
    <name evidence="2" type="ORF">ACFQ0R_01455</name>
</gene>